<name>A0A845BD87_9SPHN</name>
<evidence type="ECO:0000313" key="3">
    <source>
        <dbReference type="Proteomes" id="UP000431922"/>
    </source>
</evidence>
<proteinExistence type="predicted"/>
<accession>A0A845BD87</accession>
<gene>
    <name evidence="2" type="ORF">GRI65_13835</name>
</gene>
<evidence type="ECO:0000256" key="1">
    <source>
        <dbReference type="SAM" id="Phobius"/>
    </source>
</evidence>
<dbReference type="AlphaFoldDB" id="A0A845BD87"/>
<keyword evidence="3" id="KW-1185">Reference proteome</keyword>
<protein>
    <submittedName>
        <fullName evidence="2">Uncharacterized protein</fullName>
    </submittedName>
</protein>
<evidence type="ECO:0000313" key="2">
    <source>
        <dbReference type="EMBL" id="MXP45529.1"/>
    </source>
</evidence>
<sequence length="107" mass="11221">MMGKAGKGCGCFVALLLIALIANSREFGWIFGLIGTAFLAVWAIVAGIAHDLTAPSQPGEGPAEIVASYASFEPIVVQALNYRLVMLEKSGGLAWNISNSPRAELTV</sequence>
<keyword evidence="1" id="KW-0472">Membrane</keyword>
<organism evidence="2 3">
    <name type="scientific">Allopontixanthobacter sediminis</name>
    <dbReference type="NCBI Taxonomy" id="1689985"/>
    <lineage>
        <taxon>Bacteria</taxon>
        <taxon>Pseudomonadati</taxon>
        <taxon>Pseudomonadota</taxon>
        <taxon>Alphaproteobacteria</taxon>
        <taxon>Sphingomonadales</taxon>
        <taxon>Erythrobacteraceae</taxon>
        <taxon>Allopontixanthobacter</taxon>
    </lineage>
</organism>
<dbReference type="EMBL" id="WTYL01000004">
    <property type="protein sequence ID" value="MXP45529.1"/>
    <property type="molecule type" value="Genomic_DNA"/>
</dbReference>
<reference evidence="2 3" key="1">
    <citation type="submission" date="2019-12" db="EMBL/GenBank/DDBJ databases">
        <title>Genomic-based taxomic classification of the family Erythrobacteraceae.</title>
        <authorList>
            <person name="Xu L."/>
        </authorList>
    </citation>
    <scope>NUCLEOTIDE SEQUENCE [LARGE SCALE GENOMIC DNA]</scope>
    <source>
        <strain evidence="2 3">KCTC 42453</strain>
    </source>
</reference>
<comment type="caution">
    <text evidence="2">The sequence shown here is derived from an EMBL/GenBank/DDBJ whole genome shotgun (WGS) entry which is preliminary data.</text>
</comment>
<feature type="transmembrane region" description="Helical" evidence="1">
    <location>
        <begin position="34"/>
        <end position="52"/>
    </location>
</feature>
<keyword evidence="1" id="KW-1133">Transmembrane helix</keyword>
<dbReference type="Proteomes" id="UP000431922">
    <property type="component" value="Unassembled WGS sequence"/>
</dbReference>
<keyword evidence="1" id="KW-0812">Transmembrane</keyword>
<dbReference type="RefSeq" id="WP_160757176.1">
    <property type="nucleotide sequence ID" value="NZ_WTYL01000004.1"/>
</dbReference>